<dbReference type="InterPro" id="IPR050266">
    <property type="entry name" value="AB_hydrolase_sf"/>
</dbReference>
<evidence type="ECO:0000313" key="3">
    <source>
        <dbReference type="Proteomes" id="UP000184016"/>
    </source>
</evidence>
<dbReference type="InterPro" id="IPR000073">
    <property type="entry name" value="AB_hydrolase_1"/>
</dbReference>
<dbReference type="Gene3D" id="3.40.50.1820">
    <property type="entry name" value="alpha/beta hydrolase"/>
    <property type="match status" value="1"/>
</dbReference>
<proteinExistence type="predicted"/>
<feature type="domain" description="AB hydrolase-1" evidence="1">
    <location>
        <begin position="23"/>
        <end position="174"/>
    </location>
</feature>
<dbReference type="RefSeq" id="WP_072874014.1">
    <property type="nucleotide sequence ID" value="NZ_FRAF01000011.1"/>
</dbReference>
<dbReference type="PANTHER" id="PTHR43798">
    <property type="entry name" value="MONOACYLGLYCEROL LIPASE"/>
    <property type="match status" value="1"/>
</dbReference>
<keyword evidence="3" id="KW-1185">Reference proteome</keyword>
<dbReference type="OrthoDB" id="59888at2"/>
<reference evidence="3" key="1">
    <citation type="submission" date="2016-11" db="EMBL/GenBank/DDBJ databases">
        <authorList>
            <person name="Varghese N."/>
            <person name="Submissions S."/>
        </authorList>
    </citation>
    <scope>NUCLEOTIDE SEQUENCE [LARGE SCALE GENOMIC DNA]</scope>
    <source>
        <strain evidence="3">USBA-503</strain>
    </source>
</reference>
<dbReference type="SUPFAM" id="SSF53474">
    <property type="entry name" value="alpha/beta-Hydrolases"/>
    <property type="match status" value="1"/>
</dbReference>
<dbReference type="Proteomes" id="UP000184016">
    <property type="component" value="Unassembled WGS sequence"/>
</dbReference>
<name>A0A1M6R5R7_9BACL</name>
<dbReference type="PANTHER" id="PTHR43798:SF33">
    <property type="entry name" value="HYDROLASE, PUTATIVE (AFU_ORTHOLOGUE AFUA_2G14860)-RELATED"/>
    <property type="match status" value="1"/>
</dbReference>
<dbReference type="Pfam" id="PF00561">
    <property type="entry name" value="Abhydrolase_1"/>
    <property type="match status" value="1"/>
</dbReference>
<dbReference type="GO" id="GO:0016020">
    <property type="term" value="C:membrane"/>
    <property type="evidence" value="ECO:0007669"/>
    <property type="project" value="TreeGrafter"/>
</dbReference>
<accession>A0A1M6R5R7</accession>
<gene>
    <name evidence="2" type="ORF">SAMN05443507_11165</name>
</gene>
<evidence type="ECO:0000259" key="1">
    <source>
        <dbReference type="Pfam" id="PF00561"/>
    </source>
</evidence>
<dbReference type="InterPro" id="IPR029058">
    <property type="entry name" value="AB_hydrolase_fold"/>
</dbReference>
<organism evidence="2 3">
    <name type="scientific">Alicyclobacillus tolerans</name>
    <dbReference type="NCBI Taxonomy" id="90970"/>
    <lineage>
        <taxon>Bacteria</taxon>
        <taxon>Bacillati</taxon>
        <taxon>Bacillota</taxon>
        <taxon>Bacilli</taxon>
        <taxon>Bacillales</taxon>
        <taxon>Alicyclobacillaceae</taxon>
        <taxon>Alicyclobacillus</taxon>
    </lineage>
</organism>
<sequence>MRRLISIGERKLETEIRGTGEKTVVVLPGMNSSIDDWNEVIRALSDMCKVICFHRAGCGESEPNPFGASVLQTVRDLRSLLGALQVYTPIILAGHSYGGLCVQRFAREYPDSVAGVALVDSTSVDLSRLNLLPIPNLNEQQSDADWIAECKRYASMTPTEISECNSDILNHSRSQLSKDTRERISRFYTNPTLYKTMLQEVEVWYQCAKETKESGQFPDVPLKVIARDSKYCIQILMNDGIPKDEAELFEQTWHDLILEQSKLSGQSQFITAINSTHSVYEDRPEVIIQAIVELLRMC</sequence>
<dbReference type="STRING" id="1830138.SAMN05443507_11165"/>
<dbReference type="AlphaFoldDB" id="A0A1M6R5R7"/>
<protein>
    <submittedName>
        <fullName evidence="2">Pimeloyl-ACP methyl ester carboxylesterase</fullName>
    </submittedName>
</protein>
<dbReference type="EMBL" id="FRAF01000011">
    <property type="protein sequence ID" value="SHK27829.1"/>
    <property type="molecule type" value="Genomic_DNA"/>
</dbReference>
<evidence type="ECO:0000313" key="2">
    <source>
        <dbReference type="EMBL" id="SHK27829.1"/>
    </source>
</evidence>